<reference evidence="10" key="2">
    <citation type="submission" date="2021-09" db="EMBL/GenBank/DDBJ databases">
        <authorList>
            <person name="Jia N."/>
            <person name="Wang J."/>
            <person name="Shi W."/>
            <person name="Du L."/>
            <person name="Sun Y."/>
            <person name="Zhan W."/>
            <person name="Jiang J."/>
            <person name="Wang Q."/>
            <person name="Zhang B."/>
            <person name="Ji P."/>
            <person name="Sakyi L.B."/>
            <person name="Cui X."/>
            <person name="Yuan T."/>
            <person name="Jiang B."/>
            <person name="Yang W."/>
            <person name="Lam T.T.-Y."/>
            <person name="Chang Q."/>
            <person name="Ding S."/>
            <person name="Wang X."/>
            <person name="Zhu J."/>
            <person name="Ruan X."/>
            <person name="Zhao L."/>
            <person name="Wei J."/>
            <person name="Que T."/>
            <person name="Du C."/>
            <person name="Cheng J."/>
            <person name="Dai P."/>
            <person name="Han X."/>
            <person name="Huang E."/>
            <person name="Gao Y."/>
            <person name="Liu J."/>
            <person name="Shao H."/>
            <person name="Ye R."/>
            <person name="Li L."/>
            <person name="Wei W."/>
            <person name="Wang X."/>
            <person name="Wang C."/>
            <person name="Huo Q."/>
            <person name="Li W."/>
            <person name="Guo W."/>
            <person name="Chen H."/>
            <person name="Chen S."/>
            <person name="Zhou L."/>
            <person name="Zhou L."/>
            <person name="Ni X."/>
            <person name="Tian J."/>
            <person name="Zhou Y."/>
            <person name="Sheng Y."/>
            <person name="Liu T."/>
            <person name="Pan Y."/>
            <person name="Xia L."/>
            <person name="Li J."/>
            <person name="Zhao F."/>
            <person name="Cao W."/>
        </authorList>
    </citation>
    <scope>NUCLEOTIDE SEQUENCE</scope>
    <source>
        <strain evidence="10">Rsan-2018</strain>
        <tissue evidence="10">Larvae</tissue>
    </source>
</reference>
<keyword evidence="4 8" id="KW-1133">Transmembrane helix</keyword>
<evidence type="ECO:0000256" key="1">
    <source>
        <dbReference type="ARBA" id="ARBA00004651"/>
    </source>
</evidence>
<keyword evidence="2" id="KW-1003">Cell membrane</keyword>
<evidence type="ECO:0000256" key="5">
    <source>
        <dbReference type="ARBA" id="ARBA00023136"/>
    </source>
</evidence>
<evidence type="ECO:0000256" key="3">
    <source>
        <dbReference type="ARBA" id="ARBA00022692"/>
    </source>
</evidence>
<sequence length="580" mass="64451">MEPTVGQLSSVLIVMVIMASKVVSMFTGDAHQASLQDFVETPTPSKVNVAVVSFDEYWRDVDNSLTRHLPWPRTTWIFKKGNLRRYVWENGAADRLTVAIVPSLNVDWRDIVDDVKYKLYGAFVRWIVTGDNLTFSRNAEPVSVLPTCLAGTSQGSQLRLDDPNSDPDGNPSLYYYRPHEELGLLKRSTKKTSLMGKVMKIGCVRPKDTRDLDFCLLHSYLFDMLETKNVSLMFQSTSSSSMTLGDLYCENTDMAVLRMPLNEHMLAMGTYDEVQMVSETFYAPASKTQAPSLYHITLRSVLTIAVTAASLAICSGLLVLIGGPHVHERAQSETLFLLAHLLARSTPFPNPARWPRVQNAVYLFWALAMLPLSQYFQGELTSVVTVGRPANSLDTLEELEVALDAGAMAPCVLMNTAGFKNLVHSNHSTTLGQKLQASLLKHPDQLVKDSTHSCLECATKTDGVCHAPRMPSSILKRFSVQVTPFDENFVTRPGSLPVRKTFPLKDAFRAFLQRVREGDLLSSPHCKGEMICKRSSSAETAFETEAPLFELHGFFAFYALLLSCTVGVLVAEMLIARFSN</sequence>
<dbReference type="PANTHER" id="PTHR42643">
    <property type="entry name" value="IONOTROPIC RECEPTOR 20A-RELATED"/>
    <property type="match status" value="1"/>
</dbReference>
<evidence type="ECO:0000256" key="8">
    <source>
        <dbReference type="SAM" id="Phobius"/>
    </source>
</evidence>
<feature type="chain" id="PRO_5038963515" description="Ionotropic receptor" evidence="9">
    <location>
        <begin position="25"/>
        <end position="580"/>
    </location>
</feature>
<protein>
    <recommendedName>
        <fullName evidence="12">Ionotropic receptor</fullName>
    </recommendedName>
</protein>
<keyword evidence="11" id="KW-1185">Reference proteome</keyword>
<evidence type="ECO:0000256" key="2">
    <source>
        <dbReference type="ARBA" id="ARBA00022475"/>
    </source>
</evidence>
<dbReference type="EMBL" id="JABSTV010001251">
    <property type="protein sequence ID" value="KAH7950754.1"/>
    <property type="molecule type" value="Genomic_DNA"/>
</dbReference>
<evidence type="ECO:0000256" key="4">
    <source>
        <dbReference type="ARBA" id="ARBA00022989"/>
    </source>
</evidence>
<keyword evidence="7" id="KW-0325">Glycoprotein</keyword>
<organism evidence="10 11">
    <name type="scientific">Rhipicephalus sanguineus</name>
    <name type="common">Brown dog tick</name>
    <name type="synonym">Ixodes sanguineus</name>
    <dbReference type="NCBI Taxonomy" id="34632"/>
    <lineage>
        <taxon>Eukaryota</taxon>
        <taxon>Metazoa</taxon>
        <taxon>Ecdysozoa</taxon>
        <taxon>Arthropoda</taxon>
        <taxon>Chelicerata</taxon>
        <taxon>Arachnida</taxon>
        <taxon>Acari</taxon>
        <taxon>Parasitiformes</taxon>
        <taxon>Ixodida</taxon>
        <taxon>Ixodoidea</taxon>
        <taxon>Ixodidae</taxon>
        <taxon>Rhipicephalinae</taxon>
        <taxon>Rhipicephalus</taxon>
        <taxon>Rhipicephalus</taxon>
    </lineage>
</organism>
<keyword evidence="9" id="KW-0732">Signal</keyword>
<keyword evidence="6" id="KW-0675">Receptor</keyword>
<feature type="signal peptide" evidence="9">
    <location>
        <begin position="1"/>
        <end position="24"/>
    </location>
</feature>
<keyword evidence="3 8" id="KW-0812">Transmembrane</keyword>
<dbReference type="GO" id="GO:0005886">
    <property type="term" value="C:plasma membrane"/>
    <property type="evidence" value="ECO:0007669"/>
    <property type="project" value="UniProtKB-SubCell"/>
</dbReference>
<feature type="transmembrane region" description="Helical" evidence="8">
    <location>
        <begin position="555"/>
        <end position="575"/>
    </location>
</feature>
<comment type="subcellular location">
    <subcellularLocation>
        <location evidence="1">Cell membrane</location>
        <topology evidence="1">Multi-pass membrane protein</topology>
    </subcellularLocation>
</comment>
<dbReference type="InterPro" id="IPR052192">
    <property type="entry name" value="Insect_Ionotropic_Sensory_Rcpt"/>
</dbReference>
<dbReference type="VEuPathDB" id="VectorBase:RSAN_056525"/>
<evidence type="ECO:0000313" key="10">
    <source>
        <dbReference type="EMBL" id="KAH7950754.1"/>
    </source>
</evidence>
<evidence type="ECO:0000256" key="6">
    <source>
        <dbReference type="ARBA" id="ARBA00023170"/>
    </source>
</evidence>
<accession>A0A9D4STN2</accession>
<evidence type="ECO:0000256" key="9">
    <source>
        <dbReference type="SAM" id="SignalP"/>
    </source>
</evidence>
<evidence type="ECO:0000256" key="7">
    <source>
        <dbReference type="ARBA" id="ARBA00023180"/>
    </source>
</evidence>
<reference evidence="10" key="1">
    <citation type="journal article" date="2020" name="Cell">
        <title>Large-Scale Comparative Analyses of Tick Genomes Elucidate Their Genetic Diversity and Vector Capacities.</title>
        <authorList>
            <consortium name="Tick Genome and Microbiome Consortium (TIGMIC)"/>
            <person name="Jia N."/>
            <person name="Wang J."/>
            <person name="Shi W."/>
            <person name="Du L."/>
            <person name="Sun Y."/>
            <person name="Zhan W."/>
            <person name="Jiang J.F."/>
            <person name="Wang Q."/>
            <person name="Zhang B."/>
            <person name="Ji P."/>
            <person name="Bell-Sakyi L."/>
            <person name="Cui X.M."/>
            <person name="Yuan T.T."/>
            <person name="Jiang B.G."/>
            <person name="Yang W.F."/>
            <person name="Lam T.T."/>
            <person name="Chang Q.C."/>
            <person name="Ding S.J."/>
            <person name="Wang X.J."/>
            <person name="Zhu J.G."/>
            <person name="Ruan X.D."/>
            <person name="Zhao L."/>
            <person name="Wei J.T."/>
            <person name="Ye R.Z."/>
            <person name="Que T.C."/>
            <person name="Du C.H."/>
            <person name="Zhou Y.H."/>
            <person name="Cheng J.X."/>
            <person name="Dai P.F."/>
            <person name="Guo W.B."/>
            <person name="Han X.H."/>
            <person name="Huang E.J."/>
            <person name="Li L.F."/>
            <person name="Wei W."/>
            <person name="Gao Y.C."/>
            <person name="Liu J.Z."/>
            <person name="Shao H.Z."/>
            <person name="Wang X."/>
            <person name="Wang C.C."/>
            <person name="Yang T.C."/>
            <person name="Huo Q.B."/>
            <person name="Li W."/>
            <person name="Chen H.Y."/>
            <person name="Chen S.E."/>
            <person name="Zhou L.G."/>
            <person name="Ni X.B."/>
            <person name="Tian J.H."/>
            <person name="Sheng Y."/>
            <person name="Liu T."/>
            <person name="Pan Y.S."/>
            <person name="Xia L.Y."/>
            <person name="Li J."/>
            <person name="Zhao F."/>
            <person name="Cao W.C."/>
        </authorList>
    </citation>
    <scope>NUCLEOTIDE SEQUENCE</scope>
    <source>
        <strain evidence="10">Rsan-2018</strain>
    </source>
</reference>
<evidence type="ECO:0008006" key="12">
    <source>
        <dbReference type="Google" id="ProtNLM"/>
    </source>
</evidence>
<comment type="caution">
    <text evidence="10">The sequence shown here is derived from an EMBL/GenBank/DDBJ whole genome shotgun (WGS) entry which is preliminary data.</text>
</comment>
<dbReference type="AlphaFoldDB" id="A0A9D4STN2"/>
<name>A0A9D4STN2_RHISA</name>
<proteinExistence type="predicted"/>
<keyword evidence="5 8" id="KW-0472">Membrane</keyword>
<dbReference type="Proteomes" id="UP000821837">
    <property type="component" value="Chromosome 5"/>
</dbReference>
<gene>
    <name evidence="10" type="ORF">HPB52_000242</name>
</gene>
<dbReference type="PANTHER" id="PTHR42643:SF38">
    <property type="entry name" value="IONOTROPIC RECEPTOR 100A"/>
    <property type="match status" value="1"/>
</dbReference>
<evidence type="ECO:0000313" key="11">
    <source>
        <dbReference type="Proteomes" id="UP000821837"/>
    </source>
</evidence>